<comment type="caution">
    <text evidence="11">The sequence shown here is derived from an EMBL/GenBank/DDBJ whole genome shotgun (WGS) entry which is preliminary data.</text>
</comment>
<accession>A0A506UML2</accession>
<keyword evidence="9" id="KW-1133">Transmembrane helix</keyword>
<evidence type="ECO:0000256" key="1">
    <source>
        <dbReference type="ARBA" id="ARBA00010342"/>
    </source>
</evidence>
<dbReference type="GO" id="GO:0005886">
    <property type="term" value="C:plasma membrane"/>
    <property type="evidence" value="ECO:0007669"/>
    <property type="project" value="TreeGrafter"/>
</dbReference>
<gene>
    <name evidence="11" type="ORF">E3202_07430</name>
</gene>
<evidence type="ECO:0000256" key="6">
    <source>
        <dbReference type="ARBA" id="ARBA00023004"/>
    </source>
</evidence>
<dbReference type="Gene3D" id="1.10.8.640">
    <property type="entry name" value="Cytochrome C biogenesis protein"/>
    <property type="match status" value="1"/>
</dbReference>
<comment type="subcellular location">
    <subcellularLocation>
        <location evidence="8">Membrane</location>
        <topology evidence="8">Single-pass membrane protein</topology>
        <orientation evidence="8">Periplasmic side</orientation>
    </subcellularLocation>
</comment>
<evidence type="ECO:0000256" key="2">
    <source>
        <dbReference type="ARBA" id="ARBA00022617"/>
    </source>
</evidence>
<keyword evidence="9" id="KW-0812">Transmembrane</keyword>
<keyword evidence="6 9" id="KW-0408">Iron</keyword>
<dbReference type="InterPro" id="IPR051263">
    <property type="entry name" value="C-type_cytochrome_biogenesis"/>
</dbReference>
<keyword evidence="9" id="KW-0472">Membrane</keyword>
<dbReference type="AlphaFoldDB" id="A0A506UML2"/>
<evidence type="ECO:0000256" key="3">
    <source>
        <dbReference type="ARBA" id="ARBA00022723"/>
    </source>
</evidence>
<dbReference type="Proteomes" id="UP000315037">
    <property type="component" value="Unassembled WGS sequence"/>
</dbReference>
<comment type="similarity">
    <text evidence="1 9">Belongs to the CcmH/CycL/Ccl2/NrfF family.</text>
</comment>
<evidence type="ECO:0000256" key="7">
    <source>
        <dbReference type="ARBA" id="ARBA00037230"/>
    </source>
</evidence>
<keyword evidence="5" id="KW-0201">Cytochrome c-type biogenesis</keyword>
<evidence type="ECO:0000313" key="11">
    <source>
        <dbReference type="EMBL" id="TPW34587.1"/>
    </source>
</evidence>
<dbReference type="FunFam" id="1.10.8.640:FF:000001">
    <property type="entry name" value="Cytochrome c-type biogenesis protein"/>
    <property type="match status" value="1"/>
</dbReference>
<comment type="function">
    <text evidence="7">Required for the biogenesis of c-type cytochromes. Possible subunit of a heme lyase.</text>
</comment>
<evidence type="ECO:0000256" key="9">
    <source>
        <dbReference type="RuleBase" id="RU364112"/>
    </source>
</evidence>
<keyword evidence="4 9" id="KW-0732">Signal</keyword>
<evidence type="ECO:0000256" key="8">
    <source>
        <dbReference type="ARBA" id="ARBA00060491"/>
    </source>
</evidence>
<dbReference type="GO" id="GO:0017004">
    <property type="term" value="P:cytochrome complex assembly"/>
    <property type="evidence" value="ECO:0007669"/>
    <property type="project" value="UniProtKB-KW"/>
</dbReference>
<proteinExistence type="inferred from homology"/>
<evidence type="ECO:0000313" key="12">
    <source>
        <dbReference type="Proteomes" id="UP000315037"/>
    </source>
</evidence>
<dbReference type="RefSeq" id="WP_165601141.1">
    <property type="nucleotide sequence ID" value="NZ_SORZ01000002.1"/>
</dbReference>
<evidence type="ECO:0000256" key="4">
    <source>
        <dbReference type="ARBA" id="ARBA00022729"/>
    </source>
</evidence>
<feature type="domain" description="CcmH/CycL/Ccl2/NrfF N-terminal" evidence="10">
    <location>
        <begin position="29"/>
        <end position="142"/>
    </location>
</feature>
<dbReference type="InterPro" id="IPR005616">
    <property type="entry name" value="CcmH/CycL/Ccl2/NrfF_N"/>
</dbReference>
<evidence type="ECO:0000259" key="10">
    <source>
        <dbReference type="Pfam" id="PF03918"/>
    </source>
</evidence>
<reference evidence="11 12" key="1">
    <citation type="submission" date="2019-03" db="EMBL/GenBank/DDBJ databases">
        <title>The complete genome sequence of Neokomagataea sp. Jb2 NBRC113641.</title>
        <authorList>
            <person name="Chua K.-O."/>
            <person name="Chan K.-G."/>
            <person name="See-Too W.-S."/>
        </authorList>
    </citation>
    <scope>NUCLEOTIDE SEQUENCE [LARGE SCALE GENOMIC DNA]</scope>
    <source>
        <strain evidence="11 12">Jb2</strain>
    </source>
</reference>
<keyword evidence="12" id="KW-1185">Reference proteome</keyword>
<dbReference type="PANTHER" id="PTHR47870">
    <property type="entry name" value="CYTOCHROME C-TYPE BIOGENESIS PROTEIN CCMH"/>
    <property type="match status" value="1"/>
</dbReference>
<feature type="transmembrane region" description="Helical" evidence="9">
    <location>
        <begin position="117"/>
        <end position="134"/>
    </location>
</feature>
<dbReference type="Pfam" id="PF03918">
    <property type="entry name" value="CcmH"/>
    <property type="match status" value="1"/>
</dbReference>
<dbReference type="InterPro" id="IPR038297">
    <property type="entry name" value="CcmH/CycL/NrfF/Ccl2_sf"/>
</dbReference>
<dbReference type="EMBL" id="SORZ01000002">
    <property type="protein sequence ID" value="TPW34587.1"/>
    <property type="molecule type" value="Genomic_DNA"/>
</dbReference>
<name>A0A506UML2_9PROT</name>
<dbReference type="PANTHER" id="PTHR47870:SF1">
    <property type="entry name" value="CYTOCHROME C-TYPE BIOGENESIS PROTEIN CCMH"/>
    <property type="match status" value="1"/>
</dbReference>
<organism evidence="11 12">
    <name type="scientific">Oecophyllibacter saccharovorans</name>
    <dbReference type="NCBI Taxonomy" id="2558360"/>
    <lineage>
        <taxon>Bacteria</taxon>
        <taxon>Pseudomonadati</taxon>
        <taxon>Pseudomonadota</taxon>
        <taxon>Alphaproteobacteria</taxon>
        <taxon>Acetobacterales</taxon>
        <taxon>Acetobacteraceae</taxon>
        <taxon>Oecophyllibacter</taxon>
    </lineage>
</organism>
<evidence type="ECO:0000256" key="5">
    <source>
        <dbReference type="ARBA" id="ARBA00022748"/>
    </source>
</evidence>
<protein>
    <recommendedName>
        <fullName evidence="9">Cytochrome c-type biogenesis protein</fullName>
    </recommendedName>
</protein>
<keyword evidence="3 9" id="KW-0479">Metal-binding</keyword>
<dbReference type="GO" id="GO:0046872">
    <property type="term" value="F:metal ion binding"/>
    <property type="evidence" value="ECO:0007669"/>
    <property type="project" value="UniProtKB-KW"/>
</dbReference>
<sequence>MNNFRSSALLSFFLLALLAGLPCWRVAPIALAVTEPQELLADPRLENEAERIGAQLRCLVCQNESIEESEAPLARDLRRAVREQLREGRSEKQIMAWMQARYGDFIRLTPPFSRLTALLWATPLLALMGGLFLARRFWTRPAEPPTLDPLAEQDDGD</sequence>
<dbReference type="CDD" id="cd16378">
    <property type="entry name" value="CcmH_N"/>
    <property type="match status" value="1"/>
</dbReference>
<keyword evidence="2 9" id="KW-0349">Heme</keyword>